<dbReference type="EMBL" id="MN136198">
    <property type="protein sequence ID" value="QEM42974.1"/>
    <property type="molecule type" value="Genomic_DNA"/>
</dbReference>
<protein>
    <submittedName>
        <fullName evidence="2">Uncharacterized protein</fullName>
    </submittedName>
</protein>
<proteinExistence type="predicted"/>
<sequence>MNTGSQPSEGFIIACNIVTILGFLKDLFFLFILYCRFTALAQRTLNVPNTFEIAVSVETN</sequence>
<keyword evidence="1" id="KW-1133">Transmembrane helix</keyword>
<organism evidence="2">
    <name type="scientific">Escherichia phage vB_EcoM_4HA13</name>
    <dbReference type="NCBI Taxonomy" id="2601675"/>
    <lineage>
        <taxon>Viruses</taxon>
        <taxon>Duplodnaviria</taxon>
        <taxon>Heunggongvirae</taxon>
        <taxon>Uroviricota</taxon>
        <taxon>Caudoviricetes</taxon>
        <taxon>Chaseviridae</taxon>
        <taxon>Cleopatravirinae</taxon>
        <taxon>Sabourvirus</taxon>
        <taxon>Sabourvirus sv4HA13</taxon>
    </lineage>
</organism>
<reference evidence="2" key="1">
    <citation type="submission" date="2019-07" db="EMBL/GenBank/DDBJ databases">
        <authorList>
            <person name="Lin J."/>
            <person name="Cucic S."/>
            <person name="Klem A."/>
            <person name="Kropinski A."/>
            <person name="Anany H."/>
        </authorList>
    </citation>
    <scope>NUCLEOTIDE SEQUENCE [LARGE SCALE GENOMIC DNA]</scope>
</reference>
<evidence type="ECO:0000256" key="1">
    <source>
        <dbReference type="SAM" id="Phobius"/>
    </source>
</evidence>
<evidence type="ECO:0000313" key="2">
    <source>
        <dbReference type="EMBL" id="QEM42974.1"/>
    </source>
</evidence>
<keyword evidence="1" id="KW-0812">Transmembrane</keyword>
<accession>A0A7D0JAN8</accession>
<name>A0A7D0JAN8_9CAUD</name>
<keyword evidence="1" id="KW-0472">Membrane</keyword>
<feature type="transmembrane region" description="Helical" evidence="1">
    <location>
        <begin position="12"/>
        <end position="34"/>
    </location>
</feature>
<gene>
    <name evidence="2" type="ORF">AC4HA13_040</name>
</gene>